<dbReference type="AlphaFoldDB" id="A0A1M4YVW0"/>
<reference evidence="1 2" key="1">
    <citation type="submission" date="2016-11" db="EMBL/GenBank/DDBJ databases">
        <authorList>
            <person name="Jaros S."/>
            <person name="Januszkiewicz K."/>
            <person name="Wedrychowicz H."/>
        </authorList>
    </citation>
    <scope>NUCLEOTIDE SEQUENCE [LARGE SCALE GENOMIC DNA]</scope>
    <source>
        <strain evidence="1 2">DSM 26883</strain>
    </source>
</reference>
<proteinExistence type="predicted"/>
<keyword evidence="2" id="KW-1185">Reference proteome</keyword>
<dbReference type="Proteomes" id="UP000184436">
    <property type="component" value="Unassembled WGS sequence"/>
</dbReference>
<evidence type="ECO:0000313" key="2">
    <source>
        <dbReference type="Proteomes" id="UP000184436"/>
    </source>
</evidence>
<organism evidence="1 2">
    <name type="scientific">Bacteroides faecichinchillae</name>
    <dbReference type="NCBI Taxonomy" id="871325"/>
    <lineage>
        <taxon>Bacteria</taxon>
        <taxon>Pseudomonadati</taxon>
        <taxon>Bacteroidota</taxon>
        <taxon>Bacteroidia</taxon>
        <taxon>Bacteroidales</taxon>
        <taxon>Bacteroidaceae</taxon>
        <taxon>Bacteroides</taxon>
    </lineage>
</organism>
<accession>A0A1M4YVW0</accession>
<dbReference type="RefSeq" id="WP_025074917.1">
    <property type="nucleotide sequence ID" value="NZ_FQVD01000011.1"/>
</dbReference>
<protein>
    <submittedName>
        <fullName evidence="1">Uncharacterized protein</fullName>
    </submittedName>
</protein>
<sequence length="430" mass="50826">MKDIKRKIARYNTFWEDKLTESRFWKAIALSYIEQDVKLEEQQIFITQISFYPRLIEVLLSTLNKANTKVTVNILFFSTLLPRHYWNFPMQFNYNGTLVSYVRSIEFLEKYREGLKKNIYQRGLSNVKLNIERVLFVAKDTSIKSFEDTELYTKSELENDFNYYCAIKRNNKIGDYAKKVRWKDLLNLKNPDGDLLVKKKYYLTGLKIDDDLISKILKSGMENDELYKLSKITNKGDFFSVGDYYIEQLHTNPNENAKHIVITNDTDSDPLDKGCYKMRDIPSLSPNLSYIEIKFDNEDDAPLSFILDTYMDIKRGFVKLEILDADDNKNRVLYHKIQEIRSKSVPIRRTSNENYIYDKKREDIIDEIKSYVNGNTVDKDLSQKVDFIENNIFNLSSSDIDYYRDAINNKYTKDVIESLYEKLSRAINKK</sequence>
<dbReference type="EMBL" id="FQVD01000011">
    <property type="protein sequence ID" value="SHF09964.1"/>
    <property type="molecule type" value="Genomic_DNA"/>
</dbReference>
<dbReference type="STRING" id="871325.SAMN05444349_11164"/>
<evidence type="ECO:0000313" key="1">
    <source>
        <dbReference type="EMBL" id="SHF09964.1"/>
    </source>
</evidence>
<gene>
    <name evidence="1" type="ORF">SAMN05444349_11164</name>
</gene>
<name>A0A1M4YVW0_9BACE</name>